<keyword evidence="3" id="KW-1185">Reference proteome</keyword>
<comment type="caution">
    <text evidence="2">The sequence shown here is derived from an EMBL/GenBank/DDBJ whole genome shotgun (WGS) entry which is preliminary data.</text>
</comment>
<dbReference type="PANTHER" id="PTHR11697:SF230">
    <property type="entry name" value="ZINC FINGER, MYM DOMAIN CONTAINING 1"/>
    <property type="match status" value="1"/>
</dbReference>
<dbReference type="GO" id="GO:0046983">
    <property type="term" value="F:protein dimerization activity"/>
    <property type="evidence" value="ECO:0007669"/>
    <property type="project" value="InterPro"/>
</dbReference>
<dbReference type="Pfam" id="PF05699">
    <property type="entry name" value="Dimer_Tnp_hAT"/>
    <property type="match status" value="1"/>
</dbReference>
<organism evidence="2 3">
    <name type="scientific">Dipteronia dyeriana</name>
    <dbReference type="NCBI Taxonomy" id="168575"/>
    <lineage>
        <taxon>Eukaryota</taxon>
        <taxon>Viridiplantae</taxon>
        <taxon>Streptophyta</taxon>
        <taxon>Embryophyta</taxon>
        <taxon>Tracheophyta</taxon>
        <taxon>Spermatophyta</taxon>
        <taxon>Magnoliopsida</taxon>
        <taxon>eudicotyledons</taxon>
        <taxon>Gunneridae</taxon>
        <taxon>Pentapetalae</taxon>
        <taxon>rosids</taxon>
        <taxon>malvids</taxon>
        <taxon>Sapindales</taxon>
        <taxon>Sapindaceae</taxon>
        <taxon>Hippocastanoideae</taxon>
        <taxon>Acereae</taxon>
        <taxon>Dipteronia</taxon>
    </lineage>
</organism>
<evidence type="ECO:0000313" key="3">
    <source>
        <dbReference type="Proteomes" id="UP001280121"/>
    </source>
</evidence>
<feature type="domain" description="HAT C-terminal dimerisation" evidence="1">
    <location>
        <begin position="78"/>
        <end position="136"/>
    </location>
</feature>
<dbReference type="Proteomes" id="UP001280121">
    <property type="component" value="Unassembled WGS sequence"/>
</dbReference>
<dbReference type="AlphaFoldDB" id="A0AAD9XHP7"/>
<reference evidence="2" key="1">
    <citation type="journal article" date="2023" name="Plant J.">
        <title>Genome sequences and population genomics provide insights into the demographic history, inbreeding, and mutation load of two 'living fossil' tree species of Dipteronia.</title>
        <authorList>
            <person name="Feng Y."/>
            <person name="Comes H.P."/>
            <person name="Chen J."/>
            <person name="Zhu S."/>
            <person name="Lu R."/>
            <person name="Zhang X."/>
            <person name="Li P."/>
            <person name="Qiu J."/>
            <person name="Olsen K.M."/>
            <person name="Qiu Y."/>
        </authorList>
    </citation>
    <scope>NUCLEOTIDE SEQUENCE</scope>
    <source>
        <strain evidence="2">KIB01</strain>
    </source>
</reference>
<dbReference type="InterPro" id="IPR055298">
    <property type="entry name" value="AtLOH3-like"/>
</dbReference>
<proteinExistence type="predicted"/>
<name>A0AAD9XHP7_9ROSI</name>
<sequence length="170" mass="19724">MELLIPSSSLDPSDSFKSFHIENICNLAEKFYPQDFSGSEIDTLRRHLEHYELDVTNDSQFQNISSLSELCRKLYETKMSKHFHLIDHLIRLVLTFPVSTATTKQAFSIMKLIKTTLHNKMDDELLASCMVIHIEREFSDIIDPNMIIDEFCDVGPRRVSLKWNSDTLVL</sequence>
<dbReference type="InterPro" id="IPR008906">
    <property type="entry name" value="HATC_C_dom"/>
</dbReference>
<evidence type="ECO:0000259" key="1">
    <source>
        <dbReference type="Pfam" id="PF05699"/>
    </source>
</evidence>
<evidence type="ECO:0000313" key="2">
    <source>
        <dbReference type="EMBL" id="KAK2659746.1"/>
    </source>
</evidence>
<accession>A0AAD9XHP7</accession>
<dbReference type="PANTHER" id="PTHR11697">
    <property type="entry name" value="GENERAL TRANSCRIPTION FACTOR 2-RELATED ZINC FINGER PROTEIN"/>
    <property type="match status" value="1"/>
</dbReference>
<protein>
    <recommendedName>
        <fullName evidence="1">HAT C-terminal dimerisation domain-containing protein</fullName>
    </recommendedName>
</protein>
<gene>
    <name evidence="2" type="ORF">Ddye_006279</name>
</gene>
<dbReference type="EMBL" id="JANJYI010000002">
    <property type="protein sequence ID" value="KAK2659746.1"/>
    <property type="molecule type" value="Genomic_DNA"/>
</dbReference>